<comment type="caution">
    <text evidence="3">The sequence shown here is derived from an EMBL/GenBank/DDBJ whole genome shotgun (WGS) entry which is preliminary data.</text>
</comment>
<organism evidence="3 5">
    <name type="scientific">Hortaea werneckii</name>
    <name type="common">Black yeast</name>
    <name type="synonym">Cladosporium werneckii</name>
    <dbReference type="NCBI Taxonomy" id="91943"/>
    <lineage>
        <taxon>Eukaryota</taxon>
        <taxon>Fungi</taxon>
        <taxon>Dikarya</taxon>
        <taxon>Ascomycota</taxon>
        <taxon>Pezizomycotina</taxon>
        <taxon>Dothideomycetes</taxon>
        <taxon>Dothideomycetidae</taxon>
        <taxon>Mycosphaerellales</taxon>
        <taxon>Teratosphaeriaceae</taxon>
        <taxon>Hortaea</taxon>
    </lineage>
</organism>
<dbReference type="InterPro" id="IPR016161">
    <property type="entry name" value="Ald_DH/histidinol_DH"/>
</dbReference>
<sequence>MANSFPQIRASAIDGRAVNVYYRQRQIERLHDAITKASVEILKAIETDYDHTPAEAAIEMYLVMQALKSNYSSLQPKQAHHDEYLIATGKNAGSNRGPVGVVYIEPCSRHTLFYSVIVPLSSAMAAGNCVIVLLENNLRTLSSLLREILSSSLDSDTFAIASEPMQDKALLESALVVRQTGDEQVPGINLLSSPAKSKTVAVVDRTADISIAAQELVAATFAFGGRSPYAPDYILVNEFVKKAFLQAVVAECAKFNGTQAVNPPAEKDSEGQAVNDYVISLRQADPQSRIVLQEQNMAVIDLSDRAKAPLTLKNEYPLMLVHGVQSLDDAIDLIGSSTTTCAANLAAYHFGNPATGKYLSQFIDAEVSFVNHVPRELLVGPTFPTGYPIELQTRYPRELFTVHRPAFIDSSASEKKVREVLFSPNRAASTKLIEAATAPLNVMKRHPGGGVGFFEQGFLMNAGILLTTAVSVTGVGLYWLVKHGRTLW</sequence>
<feature type="transmembrane region" description="Helical" evidence="1">
    <location>
        <begin position="458"/>
        <end position="481"/>
    </location>
</feature>
<dbReference type="Proteomes" id="UP000276864">
    <property type="component" value="Unassembled WGS sequence"/>
</dbReference>
<dbReference type="SUPFAM" id="SSF53720">
    <property type="entry name" value="ALDH-like"/>
    <property type="match status" value="1"/>
</dbReference>
<dbReference type="InterPro" id="IPR016163">
    <property type="entry name" value="Ald_DH_C"/>
</dbReference>
<dbReference type="Proteomes" id="UP000271337">
    <property type="component" value="Unassembled WGS sequence"/>
</dbReference>
<gene>
    <name evidence="3" type="ORF">D0866_08802</name>
    <name evidence="2" type="ORF">D0867_08483</name>
</gene>
<evidence type="ECO:0000256" key="1">
    <source>
        <dbReference type="SAM" id="Phobius"/>
    </source>
</evidence>
<protein>
    <submittedName>
        <fullName evidence="3">Uncharacterized protein</fullName>
    </submittedName>
</protein>
<accession>A0A3M7APP7</accession>
<dbReference type="PANTHER" id="PTHR43111:SF1">
    <property type="entry name" value="ALDEHYDE DEHYDROGENASE B-RELATED"/>
    <property type="match status" value="1"/>
</dbReference>
<evidence type="ECO:0000313" key="2">
    <source>
        <dbReference type="EMBL" id="RMY10160.1"/>
    </source>
</evidence>
<dbReference type="EMBL" id="QWIM01000989">
    <property type="protein sequence ID" value="RMY29289.1"/>
    <property type="molecule type" value="Genomic_DNA"/>
</dbReference>
<dbReference type="EMBL" id="QWIL01000953">
    <property type="protein sequence ID" value="RMY10160.1"/>
    <property type="molecule type" value="Genomic_DNA"/>
</dbReference>
<dbReference type="GO" id="GO:0016620">
    <property type="term" value="F:oxidoreductase activity, acting on the aldehyde or oxo group of donors, NAD or NADP as acceptor"/>
    <property type="evidence" value="ECO:0007669"/>
    <property type="project" value="InterPro"/>
</dbReference>
<keyword evidence="1" id="KW-1133">Transmembrane helix</keyword>
<dbReference type="PANTHER" id="PTHR43111">
    <property type="entry name" value="ALDEHYDE DEHYDROGENASE B-RELATED"/>
    <property type="match status" value="1"/>
</dbReference>
<proteinExistence type="predicted"/>
<dbReference type="VEuPathDB" id="FungiDB:BTJ68_10525"/>
<dbReference type="Gene3D" id="3.40.309.10">
    <property type="entry name" value="Aldehyde Dehydrogenase, Chain A, domain 2"/>
    <property type="match status" value="1"/>
</dbReference>
<reference evidence="4 5" key="1">
    <citation type="journal article" date="2018" name="BMC Genomics">
        <title>Genomic evidence for intraspecific hybridization in a clonal and extremely halotolerant yeast.</title>
        <authorList>
            <person name="Gostincar C."/>
            <person name="Stajich J.E."/>
            <person name="Zupancic J."/>
            <person name="Zalar P."/>
            <person name="Gunde-Cimerman N."/>
        </authorList>
    </citation>
    <scope>NUCLEOTIDE SEQUENCE [LARGE SCALE GENOMIC DNA]</scope>
    <source>
        <strain evidence="3 5">EXF-6651</strain>
        <strain evidence="2 4">EXF-6669</strain>
    </source>
</reference>
<dbReference type="InterPro" id="IPR016162">
    <property type="entry name" value="Ald_DH_N"/>
</dbReference>
<keyword evidence="1" id="KW-0812">Transmembrane</keyword>
<keyword evidence="1" id="KW-0472">Membrane</keyword>
<dbReference type="Gene3D" id="3.40.605.10">
    <property type="entry name" value="Aldehyde Dehydrogenase, Chain A, domain 1"/>
    <property type="match status" value="1"/>
</dbReference>
<evidence type="ECO:0000313" key="4">
    <source>
        <dbReference type="Proteomes" id="UP000271337"/>
    </source>
</evidence>
<evidence type="ECO:0000313" key="3">
    <source>
        <dbReference type="EMBL" id="RMY29289.1"/>
    </source>
</evidence>
<evidence type="ECO:0000313" key="5">
    <source>
        <dbReference type="Proteomes" id="UP000276864"/>
    </source>
</evidence>
<dbReference type="OrthoDB" id="5596991at2759"/>
<dbReference type="AlphaFoldDB" id="A0A3M7APP7"/>
<name>A0A3M7APP7_HORWE</name>